<evidence type="ECO:0000256" key="11">
    <source>
        <dbReference type="ARBA" id="ARBA00023236"/>
    </source>
</evidence>
<keyword evidence="10 12" id="KW-0234">DNA repair</keyword>
<evidence type="ECO:0000256" key="1">
    <source>
        <dbReference type="ARBA" id="ARBA00004496"/>
    </source>
</evidence>
<dbReference type="InterPro" id="IPR042174">
    <property type="entry name" value="RecF_2"/>
</dbReference>
<keyword evidence="11 12" id="KW-0742">SOS response</keyword>
<organism evidence="15 16">
    <name type="scientific">Polycladospora coralii</name>
    <dbReference type="NCBI Taxonomy" id="2771432"/>
    <lineage>
        <taxon>Bacteria</taxon>
        <taxon>Bacillati</taxon>
        <taxon>Bacillota</taxon>
        <taxon>Bacilli</taxon>
        <taxon>Bacillales</taxon>
        <taxon>Thermoactinomycetaceae</taxon>
        <taxon>Polycladospora</taxon>
    </lineage>
</organism>
<dbReference type="GO" id="GO:0005524">
    <property type="term" value="F:ATP binding"/>
    <property type="evidence" value="ECO:0007669"/>
    <property type="project" value="UniProtKB-UniRule"/>
</dbReference>
<dbReference type="InterPro" id="IPR001238">
    <property type="entry name" value="DNA-binding_RecF"/>
</dbReference>
<dbReference type="GO" id="GO:0006260">
    <property type="term" value="P:DNA replication"/>
    <property type="evidence" value="ECO:0007669"/>
    <property type="project" value="UniProtKB-UniRule"/>
</dbReference>
<dbReference type="GO" id="GO:0000731">
    <property type="term" value="P:DNA synthesis involved in DNA repair"/>
    <property type="evidence" value="ECO:0007669"/>
    <property type="project" value="TreeGrafter"/>
</dbReference>
<dbReference type="PROSITE" id="PS00618">
    <property type="entry name" value="RECF_2"/>
    <property type="match status" value="1"/>
</dbReference>
<proteinExistence type="inferred from homology"/>
<evidence type="ECO:0000313" key="16">
    <source>
        <dbReference type="Proteomes" id="UP000661691"/>
    </source>
</evidence>
<protein>
    <recommendedName>
        <fullName evidence="3 12">DNA replication and repair protein RecF</fullName>
    </recommendedName>
</protein>
<dbReference type="SUPFAM" id="SSF52540">
    <property type="entry name" value="P-loop containing nucleoside triphosphate hydrolases"/>
    <property type="match status" value="1"/>
</dbReference>
<comment type="subcellular location">
    <subcellularLocation>
        <location evidence="1 12 13">Cytoplasm</location>
    </subcellularLocation>
</comment>
<evidence type="ECO:0000256" key="5">
    <source>
        <dbReference type="ARBA" id="ARBA00022705"/>
    </source>
</evidence>
<dbReference type="InterPro" id="IPR003395">
    <property type="entry name" value="RecF/RecN/SMC_N"/>
</dbReference>
<keyword evidence="7 12" id="KW-0227">DNA damage</keyword>
<comment type="function">
    <text evidence="12 13">The RecF protein is involved in DNA metabolism; it is required for DNA replication and normal SOS inducibility. RecF binds preferentially to single-stranded, linear DNA. It also seems to bind ATP.</text>
</comment>
<dbReference type="Pfam" id="PF02463">
    <property type="entry name" value="SMC_N"/>
    <property type="match status" value="1"/>
</dbReference>
<dbReference type="RefSeq" id="WP_191139395.1">
    <property type="nucleotide sequence ID" value="NZ_JACXAG020000003.1"/>
</dbReference>
<evidence type="ECO:0000256" key="12">
    <source>
        <dbReference type="HAMAP-Rule" id="MF_00365"/>
    </source>
</evidence>
<dbReference type="AlphaFoldDB" id="A0A926RU55"/>
<comment type="caution">
    <text evidence="15">The sequence shown here is derived from an EMBL/GenBank/DDBJ whole genome shotgun (WGS) entry which is preliminary data.</text>
</comment>
<evidence type="ECO:0000256" key="7">
    <source>
        <dbReference type="ARBA" id="ARBA00022763"/>
    </source>
</evidence>
<dbReference type="GO" id="GO:0006302">
    <property type="term" value="P:double-strand break repair"/>
    <property type="evidence" value="ECO:0007669"/>
    <property type="project" value="TreeGrafter"/>
</dbReference>
<dbReference type="InterPro" id="IPR018078">
    <property type="entry name" value="DNA-binding_RecF_CS"/>
</dbReference>
<dbReference type="PROSITE" id="PS00617">
    <property type="entry name" value="RECF_1"/>
    <property type="match status" value="1"/>
</dbReference>
<feature type="binding site" evidence="12">
    <location>
        <begin position="30"/>
        <end position="37"/>
    </location>
    <ligand>
        <name>ATP</name>
        <dbReference type="ChEBI" id="CHEBI:30616"/>
    </ligand>
</feature>
<evidence type="ECO:0000259" key="14">
    <source>
        <dbReference type="Pfam" id="PF02463"/>
    </source>
</evidence>
<keyword evidence="16" id="KW-1185">Reference proteome</keyword>
<keyword evidence="5 12" id="KW-0235">DNA replication</keyword>
<feature type="domain" description="RecF/RecN/SMC N-terminal" evidence="14">
    <location>
        <begin position="3"/>
        <end position="365"/>
    </location>
</feature>
<evidence type="ECO:0000313" key="15">
    <source>
        <dbReference type="EMBL" id="MBD1371969.1"/>
    </source>
</evidence>
<comment type="similarity">
    <text evidence="2 12 13">Belongs to the RecF family.</text>
</comment>
<evidence type="ECO:0000256" key="2">
    <source>
        <dbReference type="ARBA" id="ARBA00008016"/>
    </source>
</evidence>
<dbReference type="Gene3D" id="1.20.1050.90">
    <property type="entry name" value="RecF/RecN/SMC, N-terminal domain"/>
    <property type="match status" value="1"/>
</dbReference>
<reference evidence="15" key="1">
    <citation type="submission" date="2020-09" db="EMBL/GenBank/DDBJ databases">
        <title>A novel bacterium of genus Hazenella, isolated from South China Sea.</title>
        <authorList>
            <person name="Huang H."/>
            <person name="Mo K."/>
            <person name="Hu Y."/>
        </authorList>
    </citation>
    <scope>NUCLEOTIDE SEQUENCE</scope>
    <source>
        <strain evidence="15">IB182357</strain>
    </source>
</reference>
<keyword evidence="9 12" id="KW-0238">DNA-binding</keyword>
<keyword evidence="8 12" id="KW-0067">ATP-binding</keyword>
<evidence type="ECO:0000256" key="4">
    <source>
        <dbReference type="ARBA" id="ARBA00022490"/>
    </source>
</evidence>
<dbReference type="PANTHER" id="PTHR32182">
    <property type="entry name" value="DNA REPLICATION AND REPAIR PROTEIN RECF"/>
    <property type="match status" value="1"/>
</dbReference>
<evidence type="ECO:0000256" key="13">
    <source>
        <dbReference type="RuleBase" id="RU000578"/>
    </source>
</evidence>
<dbReference type="HAMAP" id="MF_00365">
    <property type="entry name" value="RecF"/>
    <property type="match status" value="1"/>
</dbReference>
<dbReference type="GO" id="GO:0009432">
    <property type="term" value="P:SOS response"/>
    <property type="evidence" value="ECO:0007669"/>
    <property type="project" value="UniProtKB-UniRule"/>
</dbReference>
<evidence type="ECO:0000256" key="10">
    <source>
        <dbReference type="ARBA" id="ARBA00023204"/>
    </source>
</evidence>
<dbReference type="GO" id="GO:0005737">
    <property type="term" value="C:cytoplasm"/>
    <property type="evidence" value="ECO:0007669"/>
    <property type="project" value="UniProtKB-SubCell"/>
</dbReference>
<keyword evidence="4 12" id="KW-0963">Cytoplasm</keyword>
<dbReference type="Gene3D" id="3.40.50.300">
    <property type="entry name" value="P-loop containing nucleotide triphosphate hydrolases"/>
    <property type="match status" value="1"/>
</dbReference>
<keyword evidence="6 12" id="KW-0547">Nucleotide-binding</keyword>
<accession>A0A926RU55</accession>
<evidence type="ECO:0000256" key="6">
    <source>
        <dbReference type="ARBA" id="ARBA00022741"/>
    </source>
</evidence>
<dbReference type="InterPro" id="IPR027417">
    <property type="entry name" value="P-loop_NTPase"/>
</dbReference>
<dbReference type="NCBIfam" id="TIGR00611">
    <property type="entry name" value="recf"/>
    <property type="match status" value="1"/>
</dbReference>
<sequence length="371" mass="42252">MRVHSLHLKQYRNINELTLQCQETLHFFVGANAQGKTNILESLYVLGMGKSHRSRTHKELIQFGKESAQLQAQVVKGTQKMKLSITLTEKGKKVSRNGIEQTKLSHYIGSLPIVLFAPEDLSIVKGSPQVRRRFLDMEIGQVSPAYIHYLTQYNKLVSQRNSLLKQLAQKKSHPSLLTVINEQLISLACEIWFRRFRFLISLQKWAQEIHQAITQQTDELVVKYVPSVKLSVEMKKEELAQVMEAELAKVMDKEIQRGTTLVGPHRDDLNLTVGGIDLHTFGSQGQQRTAALSLKLAEIELIYHETGYYPILLLDDVLSELDDQRKTHLLESIKGRVQTFVTTTSLDGIDPVLLQQSKVYQVKQGIIMELE</sequence>
<evidence type="ECO:0000256" key="9">
    <source>
        <dbReference type="ARBA" id="ARBA00023125"/>
    </source>
</evidence>
<name>A0A926RU55_9BACL</name>
<dbReference type="GO" id="GO:0003697">
    <property type="term" value="F:single-stranded DNA binding"/>
    <property type="evidence" value="ECO:0007669"/>
    <property type="project" value="UniProtKB-UniRule"/>
</dbReference>
<dbReference type="PANTHER" id="PTHR32182:SF0">
    <property type="entry name" value="DNA REPLICATION AND REPAIR PROTEIN RECF"/>
    <property type="match status" value="1"/>
</dbReference>
<dbReference type="FunFam" id="1.20.1050.90:FF:000002">
    <property type="entry name" value="DNA replication and repair protein RecF"/>
    <property type="match status" value="1"/>
</dbReference>
<evidence type="ECO:0000256" key="3">
    <source>
        <dbReference type="ARBA" id="ARBA00020170"/>
    </source>
</evidence>
<evidence type="ECO:0000256" key="8">
    <source>
        <dbReference type="ARBA" id="ARBA00022840"/>
    </source>
</evidence>
<dbReference type="EMBL" id="JACXAH010000008">
    <property type="protein sequence ID" value="MBD1371969.1"/>
    <property type="molecule type" value="Genomic_DNA"/>
</dbReference>
<dbReference type="CDD" id="cd03242">
    <property type="entry name" value="ABC_RecF"/>
    <property type="match status" value="1"/>
</dbReference>
<gene>
    <name evidence="12 15" type="primary">recF</name>
    <name evidence="15" type="ORF">IC620_06300</name>
</gene>
<dbReference type="Proteomes" id="UP000661691">
    <property type="component" value="Unassembled WGS sequence"/>
</dbReference>